<evidence type="ECO:0000256" key="2">
    <source>
        <dbReference type="ARBA" id="ARBA00022450"/>
    </source>
</evidence>
<dbReference type="InterPro" id="IPR001242">
    <property type="entry name" value="Condensation_dom"/>
</dbReference>
<dbReference type="InterPro" id="IPR045851">
    <property type="entry name" value="AMP-bd_C_sf"/>
</dbReference>
<dbReference type="InterPro" id="IPR036736">
    <property type="entry name" value="ACP-like_sf"/>
</dbReference>
<protein>
    <submittedName>
        <fullName evidence="6">AMP-binding protein</fullName>
    </submittedName>
</protein>
<dbReference type="PANTHER" id="PTHR45527:SF1">
    <property type="entry name" value="FATTY ACID SYNTHASE"/>
    <property type="match status" value="1"/>
</dbReference>
<dbReference type="Pfam" id="PF00550">
    <property type="entry name" value="PP-binding"/>
    <property type="match status" value="1"/>
</dbReference>
<dbReference type="PROSITE" id="PS00455">
    <property type="entry name" value="AMP_BINDING"/>
    <property type="match status" value="1"/>
</dbReference>
<dbReference type="Proteomes" id="UP001596004">
    <property type="component" value="Unassembled WGS sequence"/>
</dbReference>
<gene>
    <name evidence="6" type="ORF">ACFO60_21005</name>
</gene>
<dbReference type="InterPro" id="IPR025110">
    <property type="entry name" value="AMP-bd_C"/>
</dbReference>
<dbReference type="InterPro" id="IPR020806">
    <property type="entry name" value="PKS_PP-bd"/>
</dbReference>
<dbReference type="InterPro" id="IPR020845">
    <property type="entry name" value="AMP-binding_CS"/>
</dbReference>
<evidence type="ECO:0000256" key="1">
    <source>
        <dbReference type="ARBA" id="ARBA00001957"/>
    </source>
</evidence>
<dbReference type="RefSeq" id="WP_380842521.1">
    <property type="nucleotide sequence ID" value="NZ_JBHSFP010000014.1"/>
</dbReference>
<dbReference type="Pfam" id="PF00501">
    <property type="entry name" value="AMP-binding"/>
    <property type="match status" value="1"/>
</dbReference>
<evidence type="ECO:0000313" key="6">
    <source>
        <dbReference type="EMBL" id="MFC4533260.1"/>
    </source>
</evidence>
<dbReference type="Gene3D" id="3.30.559.10">
    <property type="entry name" value="Chloramphenicol acetyltransferase-like domain"/>
    <property type="match status" value="2"/>
</dbReference>
<organism evidence="6 7">
    <name type="scientific">Sphaerisporangium dianthi</name>
    <dbReference type="NCBI Taxonomy" id="1436120"/>
    <lineage>
        <taxon>Bacteria</taxon>
        <taxon>Bacillati</taxon>
        <taxon>Actinomycetota</taxon>
        <taxon>Actinomycetes</taxon>
        <taxon>Streptosporangiales</taxon>
        <taxon>Streptosporangiaceae</taxon>
        <taxon>Sphaerisporangium</taxon>
    </lineage>
</organism>
<dbReference type="Gene3D" id="3.30.300.30">
    <property type="match status" value="1"/>
</dbReference>
<dbReference type="SUPFAM" id="SSF56801">
    <property type="entry name" value="Acetyl-CoA synthetase-like"/>
    <property type="match status" value="1"/>
</dbReference>
<dbReference type="SUPFAM" id="SSF52777">
    <property type="entry name" value="CoA-dependent acyltransferases"/>
    <property type="match status" value="2"/>
</dbReference>
<dbReference type="Gene3D" id="3.40.50.12780">
    <property type="entry name" value="N-terminal domain of ligase-like"/>
    <property type="match status" value="1"/>
</dbReference>
<proteinExistence type="predicted"/>
<dbReference type="SUPFAM" id="SSF47336">
    <property type="entry name" value="ACP-like"/>
    <property type="match status" value="1"/>
</dbReference>
<keyword evidence="3" id="KW-0597">Phosphoprotein</keyword>
<dbReference type="Pfam" id="PF00668">
    <property type="entry name" value="Condensation"/>
    <property type="match status" value="1"/>
</dbReference>
<dbReference type="InterPro" id="IPR000873">
    <property type="entry name" value="AMP-dep_synth/lig_dom"/>
</dbReference>
<evidence type="ECO:0000313" key="7">
    <source>
        <dbReference type="Proteomes" id="UP001596004"/>
    </source>
</evidence>
<name>A0ABV9CK86_9ACTN</name>
<feature type="region of interest" description="Disordered" evidence="4">
    <location>
        <begin position="988"/>
        <end position="1014"/>
    </location>
</feature>
<feature type="region of interest" description="Disordered" evidence="4">
    <location>
        <begin position="1061"/>
        <end position="1084"/>
    </location>
</feature>
<dbReference type="InterPro" id="IPR023213">
    <property type="entry name" value="CAT-like_dom_sf"/>
</dbReference>
<dbReference type="Gene3D" id="3.40.50.1820">
    <property type="entry name" value="alpha/beta hydrolase"/>
    <property type="match status" value="1"/>
</dbReference>
<evidence type="ECO:0000259" key="5">
    <source>
        <dbReference type="PROSITE" id="PS50075"/>
    </source>
</evidence>
<dbReference type="InterPro" id="IPR009081">
    <property type="entry name" value="PP-bd_ACP"/>
</dbReference>
<dbReference type="EMBL" id="JBHSFP010000014">
    <property type="protein sequence ID" value="MFC4533260.1"/>
    <property type="molecule type" value="Genomic_DNA"/>
</dbReference>
<feature type="domain" description="Carrier" evidence="5">
    <location>
        <begin position="1082"/>
        <end position="1157"/>
    </location>
</feature>
<sequence>MTEASPDLGPGARRAVTSRSQDGAWYLDMLAPGSPAHHVHRAYRVTGDLHLVALEAAWREMAARHDILRTTLVEHDGRPFQEIAPHPSATLTFTDLTSPPPAGEAAGLRWCAEQVAAPFDLAAGPLARLAVARLAPQEHVLAIVLHRAVADDRSVTLLAGEISACYAAVVAGRGPGEALPAPAPQYADLARRQREREATPEFRRLRDRWTAATLTSAAEPPASPVLPVDHARPSGPSPHGDLVPFDWGRDTARDLAALARAEDTTPAAVLLAAAQCLLGRYGRDERPLIAVTADVRPAGFERVVGPCANLLVLRGDLTAGPSSREVLRGDLTAAPSSREVLRGDLTAGPSFREVLRRAARLTREAHEHRELPFDELVRAVDPERDPHRVPLADVMLVPRDLPESELVLAGTAVRALHVGGGSARTDLALVVDRVSPTVEGCLEYRESLFDRESARLLLGQLRTLLTAALREPDLPAGALPLEDPARLDAAVRDADLIAAAAPVHAVHELVHLRARSRPGDVAVAWDGAEVSYREIEDLAAPLTAALRAEGGVEGLPVAVRVPQGPRQVAALLGVLDAGAYLVCLGTGDTGERGKAMLADLAPARLVLDGGTADDELAGWYRRELDGHVVDLATLTPGEGEGTDAAAAGHGGERLAYVAYTSGSTGRPKGIPQSHAALAQFVTWFAAEFGIGPGSRVAQWAAPGYDASLVEIFAALAAGATLCPVPDRTRANPDRMAGWLAAERVTHFQTVPSFARQLLTAIGVHGVHGVNAVHADRGHGGHGDHRGQGDDGGRGLLGGLGHLLLAGEPLAGETVNAVRATLPWVRLVNLYGPTETILATWHEITGPVHGVAPIGRSIPGRQVLVLDDLDRPCPAGVTGQIVIRGPYVTPGYVGAASGERGPFRPLAGFDPACRGYRTGDLGRRRWDGTLEFAGRGDFQVKFNGVRLELTDVEAALAAHPSVAGCAVVAVPGRDGLVARLVGYVVPRTTPSAGPAAPPDDAAAGTSGESAATVPGGSQAGVAGVAGVAGGPEVWRAALRLRFGKAMPPVSFKTLDALPRNAGGKVDRNALPRPAPFTARPAGPPRGPLLDQVAGVWSELLGCGRVEADTTFFAAGGHSLLIPQLLDRIRGRFGTAVSPARFFADPTPAGLAALIEAQAVPKVAVTQTMMG</sequence>
<keyword evidence="7" id="KW-1185">Reference proteome</keyword>
<dbReference type="CDD" id="cd19531">
    <property type="entry name" value="LCL_NRPS-like"/>
    <property type="match status" value="1"/>
</dbReference>
<dbReference type="InterPro" id="IPR029058">
    <property type="entry name" value="AB_hydrolase_fold"/>
</dbReference>
<dbReference type="PANTHER" id="PTHR45527">
    <property type="entry name" value="NONRIBOSOMAL PEPTIDE SYNTHETASE"/>
    <property type="match status" value="1"/>
</dbReference>
<dbReference type="Gene3D" id="3.30.559.30">
    <property type="entry name" value="Nonribosomal peptide synthetase, condensation domain"/>
    <property type="match status" value="2"/>
</dbReference>
<accession>A0ABV9CK86</accession>
<evidence type="ECO:0000256" key="3">
    <source>
        <dbReference type="ARBA" id="ARBA00022553"/>
    </source>
</evidence>
<dbReference type="PROSITE" id="PS50075">
    <property type="entry name" value="CARRIER"/>
    <property type="match status" value="1"/>
</dbReference>
<evidence type="ECO:0000256" key="4">
    <source>
        <dbReference type="SAM" id="MobiDB-lite"/>
    </source>
</evidence>
<dbReference type="SMART" id="SM00823">
    <property type="entry name" value="PKS_PP"/>
    <property type="match status" value="1"/>
</dbReference>
<comment type="caution">
    <text evidence="6">The sequence shown here is derived from an EMBL/GenBank/DDBJ whole genome shotgun (WGS) entry which is preliminary data.</text>
</comment>
<reference evidence="7" key="1">
    <citation type="journal article" date="2019" name="Int. J. Syst. Evol. Microbiol.">
        <title>The Global Catalogue of Microorganisms (GCM) 10K type strain sequencing project: providing services to taxonomists for standard genome sequencing and annotation.</title>
        <authorList>
            <consortium name="The Broad Institute Genomics Platform"/>
            <consortium name="The Broad Institute Genome Sequencing Center for Infectious Disease"/>
            <person name="Wu L."/>
            <person name="Ma J."/>
        </authorList>
    </citation>
    <scope>NUCLEOTIDE SEQUENCE [LARGE SCALE GENOMIC DNA]</scope>
    <source>
        <strain evidence="7">CGMCC 4.7132</strain>
    </source>
</reference>
<comment type="cofactor">
    <cofactor evidence="1">
        <name>pantetheine 4'-phosphate</name>
        <dbReference type="ChEBI" id="CHEBI:47942"/>
    </cofactor>
</comment>
<keyword evidence="2" id="KW-0596">Phosphopantetheine</keyword>
<dbReference type="InterPro" id="IPR042099">
    <property type="entry name" value="ANL_N_sf"/>
</dbReference>
<dbReference type="Pfam" id="PF13193">
    <property type="entry name" value="AMP-binding_C"/>
    <property type="match status" value="1"/>
</dbReference>